<name>A0A1M7Y4W4_9BACT</name>
<dbReference type="GO" id="GO:0051539">
    <property type="term" value="F:4 iron, 4 sulfur cluster binding"/>
    <property type="evidence" value="ECO:0007669"/>
    <property type="project" value="UniProtKB-KW"/>
</dbReference>
<dbReference type="Proteomes" id="UP000184603">
    <property type="component" value="Unassembled WGS sequence"/>
</dbReference>
<dbReference type="PANTHER" id="PTHR42783">
    <property type="entry name" value="GLUTAMATE SYNTHASE [NADPH] SMALL CHAIN"/>
    <property type="match status" value="1"/>
</dbReference>
<evidence type="ECO:0000313" key="19">
    <source>
        <dbReference type="Proteomes" id="UP000184603"/>
    </source>
</evidence>
<dbReference type="InterPro" id="IPR036188">
    <property type="entry name" value="FAD/NAD-bd_sf"/>
</dbReference>
<sequence>MNKNLYQFIEVDRVDPPRKKIEQRKSDFVEIYEPFRKAQVQMQADRCLTCGNPYCEWKCPVHNYIPDWLMLANEGRIEEAAELCHQTNSLPEVCGRVCPQDRLCEGACTLNSDFGAVTIGAIEKHIVDTAFARGWRPDLSKVVKHNLKVAVVGAGPAGLACADVLVRNGVSPVVFDRHPEIGGLLTFGIPSFKLEKRVLQLRREIFTEMGVEFRLGVEIGSDMEFEKLLADYDAVFVGMGTYSNVRAGLPGEDLAGVYDALPFLIGNTDKLMGWSRPLYPYVDMAGKRVVVLGGGDTAMDCVRTSVRQGADTVTCAYRRDEQNMPGSRREVKNARDEGVEFLWNLQPLSLTAGSDGRVKGVEVVTTQLGEPDENGRSRPEPVIGTQQVLPADAVIMAFGFRPSPPAWLEEHGISLSDRRLIVADENSLHPFQTTNPKVFAGGDGVRGSDLVVTAIAEGRKAAEGIMTYLGLPF</sequence>
<dbReference type="SUPFAM" id="SSF51971">
    <property type="entry name" value="Nucleotide-binding domain"/>
    <property type="match status" value="1"/>
</dbReference>
<evidence type="ECO:0000256" key="11">
    <source>
        <dbReference type="ARBA" id="ARBA00023164"/>
    </source>
</evidence>
<comment type="catalytic activity">
    <reaction evidence="13">
        <text>2 L-glutamate + NADP(+) = L-glutamine + 2-oxoglutarate + NADPH + H(+)</text>
        <dbReference type="Rhea" id="RHEA:15501"/>
        <dbReference type="ChEBI" id="CHEBI:15378"/>
        <dbReference type="ChEBI" id="CHEBI:16810"/>
        <dbReference type="ChEBI" id="CHEBI:29985"/>
        <dbReference type="ChEBI" id="CHEBI:57783"/>
        <dbReference type="ChEBI" id="CHEBI:58349"/>
        <dbReference type="ChEBI" id="CHEBI:58359"/>
        <dbReference type="EC" id="1.4.1.13"/>
    </reaction>
</comment>
<dbReference type="InterPro" id="IPR023753">
    <property type="entry name" value="FAD/NAD-binding_dom"/>
</dbReference>
<evidence type="ECO:0000256" key="13">
    <source>
        <dbReference type="ARBA" id="ARBA00048151"/>
    </source>
</evidence>
<evidence type="ECO:0000256" key="8">
    <source>
        <dbReference type="ARBA" id="ARBA00023002"/>
    </source>
</evidence>
<dbReference type="OrthoDB" id="9803192at2"/>
<dbReference type="EMBL" id="FRFE01000007">
    <property type="protein sequence ID" value="SHO47336.1"/>
    <property type="molecule type" value="Genomic_DNA"/>
</dbReference>
<dbReference type="GO" id="GO:0006537">
    <property type="term" value="P:glutamate biosynthetic process"/>
    <property type="evidence" value="ECO:0007669"/>
    <property type="project" value="UniProtKB-KW"/>
</dbReference>
<dbReference type="RefSeq" id="WP_073613150.1">
    <property type="nucleotide sequence ID" value="NZ_FRFE01000007.1"/>
</dbReference>
<proteinExistence type="predicted"/>
<evidence type="ECO:0000256" key="15">
    <source>
        <dbReference type="ARBA" id="ARBA00073489"/>
    </source>
</evidence>
<keyword evidence="11" id="KW-0314">Glutamate biosynthesis</keyword>
<evidence type="ECO:0000256" key="6">
    <source>
        <dbReference type="ARBA" id="ARBA00022723"/>
    </source>
</evidence>
<dbReference type="PRINTS" id="PR00419">
    <property type="entry name" value="ADXRDTASE"/>
</dbReference>
<evidence type="ECO:0000256" key="2">
    <source>
        <dbReference type="ARBA" id="ARBA00004802"/>
    </source>
</evidence>
<evidence type="ECO:0000256" key="16">
    <source>
        <dbReference type="ARBA" id="ARBA00080114"/>
    </source>
</evidence>
<evidence type="ECO:0000256" key="9">
    <source>
        <dbReference type="ARBA" id="ARBA00023004"/>
    </source>
</evidence>
<dbReference type="FunFam" id="3.50.50.60:FF:000068">
    <property type="entry name" value="Glutamate synthase small subunit"/>
    <property type="match status" value="1"/>
</dbReference>
<dbReference type="PROSITE" id="PS51379">
    <property type="entry name" value="4FE4S_FER_2"/>
    <property type="match status" value="1"/>
</dbReference>
<dbReference type="SUPFAM" id="SSF46548">
    <property type="entry name" value="alpha-helical ferredoxin"/>
    <property type="match status" value="1"/>
</dbReference>
<keyword evidence="9" id="KW-0408">Iron</keyword>
<comment type="function">
    <text evidence="14">Catalyzes the conversion of L-glutamine and 2-oxoglutarate into two molecules of L-glutamate.</text>
</comment>
<comment type="pathway">
    <text evidence="2">Energy metabolism; nitrogen metabolism.</text>
</comment>
<accession>A0A1M7Y4W4</accession>
<comment type="pathway">
    <text evidence="12">Amino-acid biosynthesis; L-glutamate biosynthesis via GLT pathway; L-glutamate from 2-oxoglutarate and L-glutamine (NADP(+) route): step 1/1.</text>
</comment>
<dbReference type="InterPro" id="IPR017896">
    <property type="entry name" value="4Fe4S_Fe-S-bd"/>
</dbReference>
<dbReference type="PANTHER" id="PTHR42783:SF3">
    <property type="entry name" value="GLUTAMATE SYNTHASE [NADPH] SMALL CHAIN-RELATED"/>
    <property type="match status" value="1"/>
</dbReference>
<organism evidence="18 19">
    <name type="scientific">Desulfopila aestuarii DSM 18488</name>
    <dbReference type="NCBI Taxonomy" id="1121416"/>
    <lineage>
        <taxon>Bacteria</taxon>
        <taxon>Pseudomonadati</taxon>
        <taxon>Thermodesulfobacteriota</taxon>
        <taxon>Desulfobulbia</taxon>
        <taxon>Desulfobulbales</taxon>
        <taxon>Desulfocapsaceae</taxon>
        <taxon>Desulfopila</taxon>
    </lineage>
</organism>
<dbReference type="STRING" id="1121416.SAMN02745220_01835"/>
<evidence type="ECO:0000256" key="12">
    <source>
        <dbReference type="ARBA" id="ARBA00037898"/>
    </source>
</evidence>
<feature type="domain" description="4Fe-4S ferredoxin-type" evidence="17">
    <location>
        <begin position="38"/>
        <end position="69"/>
    </location>
</feature>
<evidence type="ECO:0000256" key="14">
    <source>
        <dbReference type="ARBA" id="ARBA00053198"/>
    </source>
</evidence>
<dbReference type="AlphaFoldDB" id="A0A1M7Y4W4"/>
<keyword evidence="8" id="KW-0560">Oxidoreductase</keyword>
<dbReference type="InterPro" id="IPR006006">
    <property type="entry name" value="GltD-like"/>
</dbReference>
<evidence type="ECO:0000256" key="3">
    <source>
        <dbReference type="ARBA" id="ARBA00012079"/>
    </source>
</evidence>
<dbReference type="NCBIfam" id="TIGR01318">
    <property type="entry name" value="gltD_gamma_fam"/>
    <property type="match status" value="1"/>
</dbReference>
<dbReference type="Pfam" id="PF14691">
    <property type="entry name" value="Fer4_20"/>
    <property type="match status" value="1"/>
</dbReference>
<evidence type="ECO:0000259" key="17">
    <source>
        <dbReference type="PROSITE" id="PS51379"/>
    </source>
</evidence>
<keyword evidence="4" id="KW-0004">4Fe-4S</keyword>
<dbReference type="FunFam" id="1.10.1060.10:FF:000004">
    <property type="entry name" value="Glutamate synthase, small subunit"/>
    <property type="match status" value="1"/>
</dbReference>
<evidence type="ECO:0000256" key="7">
    <source>
        <dbReference type="ARBA" id="ARBA00022857"/>
    </source>
</evidence>
<evidence type="ECO:0000256" key="4">
    <source>
        <dbReference type="ARBA" id="ARBA00022485"/>
    </source>
</evidence>
<keyword evidence="7" id="KW-0521">NADP</keyword>
<keyword evidence="5" id="KW-0028">Amino-acid biosynthesis</keyword>
<dbReference type="GO" id="GO:0046872">
    <property type="term" value="F:metal ion binding"/>
    <property type="evidence" value="ECO:0007669"/>
    <property type="project" value="UniProtKB-KW"/>
</dbReference>
<dbReference type="Pfam" id="PF07992">
    <property type="entry name" value="Pyr_redox_2"/>
    <property type="match status" value="1"/>
</dbReference>
<dbReference type="EC" id="1.4.1.13" evidence="3"/>
<dbReference type="GO" id="GO:0004355">
    <property type="term" value="F:glutamate synthase (NADPH) activity"/>
    <property type="evidence" value="ECO:0007669"/>
    <property type="project" value="UniProtKB-EC"/>
</dbReference>
<dbReference type="Gene3D" id="3.50.50.60">
    <property type="entry name" value="FAD/NAD(P)-binding domain"/>
    <property type="match status" value="2"/>
</dbReference>
<comment type="cofactor">
    <cofactor evidence="1">
        <name>[4Fe-4S] cluster</name>
        <dbReference type="ChEBI" id="CHEBI:49883"/>
    </cofactor>
</comment>
<dbReference type="InterPro" id="IPR028261">
    <property type="entry name" value="DPD_II"/>
</dbReference>
<evidence type="ECO:0000256" key="10">
    <source>
        <dbReference type="ARBA" id="ARBA00023014"/>
    </source>
</evidence>
<evidence type="ECO:0000256" key="1">
    <source>
        <dbReference type="ARBA" id="ARBA00001966"/>
    </source>
</evidence>
<evidence type="ECO:0000256" key="5">
    <source>
        <dbReference type="ARBA" id="ARBA00022605"/>
    </source>
</evidence>
<keyword evidence="6" id="KW-0479">Metal-binding</keyword>
<gene>
    <name evidence="18" type="ORF">SAMN02745220_01835</name>
</gene>
<protein>
    <recommendedName>
        <fullName evidence="15">Glutamate synthase [NADPH] small chain</fullName>
        <ecNumber evidence="3">1.4.1.13</ecNumber>
    </recommendedName>
    <alternativeName>
        <fullName evidence="16">Glutamate synthase subunit beta</fullName>
    </alternativeName>
</protein>
<dbReference type="InterPro" id="IPR009051">
    <property type="entry name" value="Helical_ferredxn"/>
</dbReference>
<evidence type="ECO:0000313" key="18">
    <source>
        <dbReference type="EMBL" id="SHO47336.1"/>
    </source>
</evidence>
<keyword evidence="19" id="KW-1185">Reference proteome</keyword>
<reference evidence="18 19" key="1">
    <citation type="submission" date="2016-12" db="EMBL/GenBank/DDBJ databases">
        <authorList>
            <person name="Song W.-J."/>
            <person name="Kurnit D.M."/>
        </authorList>
    </citation>
    <scope>NUCLEOTIDE SEQUENCE [LARGE SCALE GENOMIC DNA]</scope>
    <source>
        <strain evidence="18 19">DSM 18488</strain>
    </source>
</reference>
<dbReference type="Gene3D" id="1.10.1060.10">
    <property type="entry name" value="Alpha-helical ferredoxin"/>
    <property type="match status" value="1"/>
</dbReference>
<keyword evidence="10" id="KW-0411">Iron-sulfur</keyword>